<evidence type="ECO:0000313" key="2">
    <source>
        <dbReference type="EMBL" id="KIM70643.1"/>
    </source>
</evidence>
<organism evidence="2 3">
    <name type="scientific">Scleroderma citrinum Foug A</name>
    <dbReference type="NCBI Taxonomy" id="1036808"/>
    <lineage>
        <taxon>Eukaryota</taxon>
        <taxon>Fungi</taxon>
        <taxon>Dikarya</taxon>
        <taxon>Basidiomycota</taxon>
        <taxon>Agaricomycotina</taxon>
        <taxon>Agaricomycetes</taxon>
        <taxon>Agaricomycetidae</taxon>
        <taxon>Boletales</taxon>
        <taxon>Sclerodermatineae</taxon>
        <taxon>Sclerodermataceae</taxon>
        <taxon>Scleroderma</taxon>
    </lineage>
</organism>
<dbReference type="InParanoid" id="A0A0C3AA82"/>
<evidence type="ECO:0000259" key="1">
    <source>
        <dbReference type="Pfam" id="PF20415"/>
    </source>
</evidence>
<accession>A0A0C3AA82</accession>
<dbReference type="HOGENOM" id="CLU_085813_2_0_1"/>
<dbReference type="AlphaFoldDB" id="A0A0C3AA82"/>
<reference evidence="3" key="2">
    <citation type="submission" date="2015-01" db="EMBL/GenBank/DDBJ databases">
        <title>Evolutionary Origins and Diversification of the Mycorrhizal Mutualists.</title>
        <authorList>
            <consortium name="DOE Joint Genome Institute"/>
            <consortium name="Mycorrhizal Genomics Consortium"/>
            <person name="Kohler A."/>
            <person name="Kuo A."/>
            <person name="Nagy L.G."/>
            <person name="Floudas D."/>
            <person name="Copeland A."/>
            <person name="Barry K.W."/>
            <person name="Cichocki N."/>
            <person name="Veneault-Fourrey C."/>
            <person name="LaButti K."/>
            <person name="Lindquist E.A."/>
            <person name="Lipzen A."/>
            <person name="Lundell T."/>
            <person name="Morin E."/>
            <person name="Murat C."/>
            <person name="Riley R."/>
            <person name="Ohm R."/>
            <person name="Sun H."/>
            <person name="Tunlid A."/>
            <person name="Henrissat B."/>
            <person name="Grigoriev I.V."/>
            <person name="Hibbett D.S."/>
            <person name="Martin F."/>
        </authorList>
    </citation>
    <scope>NUCLEOTIDE SEQUENCE [LARGE SCALE GENOMIC DNA]</scope>
    <source>
        <strain evidence="3">Foug A</strain>
    </source>
</reference>
<gene>
    <name evidence="2" type="ORF">SCLCIDRAFT_45980</name>
</gene>
<keyword evidence="3" id="KW-1185">Reference proteome</keyword>
<evidence type="ECO:0000313" key="3">
    <source>
        <dbReference type="Proteomes" id="UP000053989"/>
    </source>
</evidence>
<dbReference type="STRING" id="1036808.A0A0C3AA82"/>
<sequence length="130" mass="14611">PLNWDIRSSPRNAVFATSTVTSPSEFARPATYPPVRKLRVVSGLIPTSWRVTVSNPTGVTVWDVLVAIYMALQTPLTQFEWACKSEKERARIERAYHSRCLASSNVEHSQRRGVRRIDCFLSTTVFAGLS</sequence>
<feature type="non-terminal residue" evidence="2">
    <location>
        <position position="1"/>
    </location>
</feature>
<feature type="non-terminal residue" evidence="2">
    <location>
        <position position="130"/>
    </location>
</feature>
<name>A0A0C3AA82_9AGAM</name>
<reference evidence="2 3" key="1">
    <citation type="submission" date="2014-04" db="EMBL/GenBank/DDBJ databases">
        <authorList>
            <consortium name="DOE Joint Genome Institute"/>
            <person name="Kuo A."/>
            <person name="Kohler A."/>
            <person name="Nagy L.G."/>
            <person name="Floudas D."/>
            <person name="Copeland A."/>
            <person name="Barry K.W."/>
            <person name="Cichocki N."/>
            <person name="Veneault-Fourrey C."/>
            <person name="LaButti K."/>
            <person name="Lindquist E.A."/>
            <person name="Lipzen A."/>
            <person name="Lundell T."/>
            <person name="Morin E."/>
            <person name="Murat C."/>
            <person name="Sun H."/>
            <person name="Tunlid A."/>
            <person name="Henrissat B."/>
            <person name="Grigoriev I.V."/>
            <person name="Hibbett D.S."/>
            <person name="Martin F."/>
            <person name="Nordberg H.P."/>
            <person name="Cantor M.N."/>
            <person name="Hua S.X."/>
        </authorList>
    </citation>
    <scope>NUCLEOTIDE SEQUENCE [LARGE SCALE GENOMIC DNA]</scope>
    <source>
        <strain evidence="2 3">Foug A</strain>
    </source>
</reference>
<dbReference type="Proteomes" id="UP000053989">
    <property type="component" value="Unassembled WGS sequence"/>
</dbReference>
<protein>
    <recommendedName>
        <fullName evidence="1">DUF6699 domain-containing protein</fullName>
    </recommendedName>
</protein>
<dbReference type="Pfam" id="PF20415">
    <property type="entry name" value="DUF6699"/>
    <property type="match status" value="1"/>
</dbReference>
<dbReference type="EMBL" id="KN822004">
    <property type="protein sequence ID" value="KIM70643.1"/>
    <property type="molecule type" value="Genomic_DNA"/>
</dbReference>
<feature type="domain" description="DUF6699" evidence="1">
    <location>
        <begin position="2"/>
        <end position="129"/>
    </location>
</feature>
<proteinExistence type="predicted"/>
<dbReference type="InterPro" id="IPR046522">
    <property type="entry name" value="DUF6699"/>
</dbReference>
<dbReference type="OrthoDB" id="3144234at2759"/>